<dbReference type="GO" id="GO:0003824">
    <property type="term" value="F:catalytic activity"/>
    <property type="evidence" value="ECO:0007669"/>
    <property type="project" value="InterPro"/>
</dbReference>
<evidence type="ECO:0000259" key="2">
    <source>
        <dbReference type="Pfam" id="PF01035"/>
    </source>
</evidence>
<gene>
    <name evidence="3" type="ORF">ENN50_09665</name>
</gene>
<dbReference type="InterPro" id="IPR036388">
    <property type="entry name" value="WH-like_DNA-bd_sf"/>
</dbReference>
<reference evidence="3" key="1">
    <citation type="journal article" date="2020" name="mSystems">
        <title>Genome- and Community-Level Interaction Insights into Carbon Utilization and Element Cycling Functions of Hydrothermarchaeota in Hydrothermal Sediment.</title>
        <authorList>
            <person name="Zhou Z."/>
            <person name="Liu Y."/>
            <person name="Xu W."/>
            <person name="Pan J."/>
            <person name="Luo Z.H."/>
            <person name="Li M."/>
        </authorList>
    </citation>
    <scope>NUCLEOTIDE SEQUENCE [LARGE SCALE GENOMIC DNA]</scope>
    <source>
        <strain evidence="3">SpSt-1181</strain>
    </source>
</reference>
<comment type="caution">
    <text evidence="3">The sequence shown here is derived from an EMBL/GenBank/DDBJ whole genome shotgun (WGS) entry which is preliminary data.</text>
</comment>
<dbReference type="EMBL" id="DSBW01000219">
    <property type="protein sequence ID" value="HED31922.1"/>
    <property type="molecule type" value="Genomic_DNA"/>
</dbReference>
<dbReference type="Proteomes" id="UP000886335">
    <property type="component" value="Unassembled WGS sequence"/>
</dbReference>
<dbReference type="InterPro" id="IPR014048">
    <property type="entry name" value="MethylDNA_cys_MeTrfase_DNA-bd"/>
</dbReference>
<evidence type="ECO:0000313" key="3">
    <source>
        <dbReference type="EMBL" id="HED31922.1"/>
    </source>
</evidence>
<feature type="domain" description="Methylated-DNA-[protein]-cysteine S-methyltransferase DNA binding" evidence="2">
    <location>
        <begin position="8"/>
        <end position="88"/>
    </location>
</feature>
<name>A0A831SUK9_PROAE</name>
<dbReference type="InterPro" id="IPR052520">
    <property type="entry name" value="ATL_DNA_repair"/>
</dbReference>
<sequence>MPLTPGFFFDHVYRLVRSVPEGNVTTYGAIAEQISTRSAARMVGWALSAADPVTVPAHRVVNRFGALTGRMHFLTPETMKKMLLDEGVTFREDGTVDLERHMFDFSGLF</sequence>
<organism evidence="3">
    <name type="scientific">Prosthecochloris aestuarii</name>
    <dbReference type="NCBI Taxonomy" id="1102"/>
    <lineage>
        <taxon>Bacteria</taxon>
        <taxon>Pseudomonadati</taxon>
        <taxon>Chlorobiota</taxon>
        <taxon>Chlorobiia</taxon>
        <taxon>Chlorobiales</taxon>
        <taxon>Chlorobiaceae</taxon>
        <taxon>Prosthecochloris</taxon>
    </lineage>
</organism>
<dbReference type="SUPFAM" id="SSF46767">
    <property type="entry name" value="Methylated DNA-protein cysteine methyltransferase, C-terminal domain"/>
    <property type="match status" value="1"/>
</dbReference>
<dbReference type="PANTHER" id="PTHR42942">
    <property type="entry name" value="6-O-METHYLGUANINE DNA METHYLTRANSFERASE"/>
    <property type="match status" value="1"/>
</dbReference>
<dbReference type="CDD" id="cd06445">
    <property type="entry name" value="ATase"/>
    <property type="match status" value="1"/>
</dbReference>
<evidence type="ECO:0000256" key="1">
    <source>
        <dbReference type="ARBA" id="ARBA00022763"/>
    </source>
</evidence>
<keyword evidence="1" id="KW-0227">DNA damage</keyword>
<dbReference type="PANTHER" id="PTHR42942:SF1">
    <property type="entry name" value="ALKYLTRANSFERASE-LIKE PROTEIN 1"/>
    <property type="match status" value="1"/>
</dbReference>
<dbReference type="Gene3D" id="1.10.10.10">
    <property type="entry name" value="Winged helix-like DNA-binding domain superfamily/Winged helix DNA-binding domain"/>
    <property type="match status" value="1"/>
</dbReference>
<protein>
    <submittedName>
        <fullName evidence="3">MGMT family protein</fullName>
    </submittedName>
</protein>
<proteinExistence type="predicted"/>
<dbReference type="Pfam" id="PF01035">
    <property type="entry name" value="DNA_binding_1"/>
    <property type="match status" value="1"/>
</dbReference>
<dbReference type="InterPro" id="IPR036217">
    <property type="entry name" value="MethylDNA_cys_MeTrfase_DNAb"/>
</dbReference>
<dbReference type="AlphaFoldDB" id="A0A831SUK9"/>
<dbReference type="GO" id="GO:0006281">
    <property type="term" value="P:DNA repair"/>
    <property type="evidence" value="ECO:0007669"/>
    <property type="project" value="InterPro"/>
</dbReference>
<accession>A0A831SUK9</accession>
<dbReference type="NCBIfam" id="TIGR00589">
    <property type="entry name" value="ogt"/>
    <property type="match status" value="1"/>
</dbReference>